<gene>
    <name evidence="2" type="ORF">NDU88_001228</name>
</gene>
<sequence>MTAPRSNDRGGHSGFPAGLAGDRQKASCQPSGKAPSTRKPAPDGAGGVEGVQQGAHDTRYRHPVPDGENRQEQDGGKGVGIPMAALQAVLPWRIPWGSVKPVPHGSTASLLAVLLRHSALAVVNRQGQNHHQSLFQAQSTWYGVENLLRGPQKKRYVEKWCVRRFLPSTHGLASLFFTRGSRASFSGARTVSFCGSRRLPDVPGLLRGFLLVFRLRVVLRGCVSKFRSHGRRRVDFSSGGRAALSLRGRASKFRSSQRWREAGKKLRVTTLRMSGLTVVFNPDVTIPL</sequence>
<accession>A0AAV7MKE4</accession>
<proteinExistence type="predicted"/>
<organism evidence="2 3">
    <name type="scientific">Pleurodeles waltl</name>
    <name type="common">Iberian ribbed newt</name>
    <dbReference type="NCBI Taxonomy" id="8319"/>
    <lineage>
        <taxon>Eukaryota</taxon>
        <taxon>Metazoa</taxon>
        <taxon>Chordata</taxon>
        <taxon>Craniata</taxon>
        <taxon>Vertebrata</taxon>
        <taxon>Euteleostomi</taxon>
        <taxon>Amphibia</taxon>
        <taxon>Batrachia</taxon>
        <taxon>Caudata</taxon>
        <taxon>Salamandroidea</taxon>
        <taxon>Salamandridae</taxon>
        <taxon>Pleurodelinae</taxon>
        <taxon>Pleurodeles</taxon>
    </lineage>
</organism>
<reference evidence="2" key="1">
    <citation type="journal article" date="2022" name="bioRxiv">
        <title>Sequencing and chromosome-scale assembly of the giantPleurodeles waltlgenome.</title>
        <authorList>
            <person name="Brown T."/>
            <person name="Elewa A."/>
            <person name="Iarovenko S."/>
            <person name="Subramanian E."/>
            <person name="Araus A.J."/>
            <person name="Petzold A."/>
            <person name="Susuki M."/>
            <person name="Suzuki K.-i.T."/>
            <person name="Hayashi T."/>
            <person name="Toyoda A."/>
            <person name="Oliveira C."/>
            <person name="Osipova E."/>
            <person name="Leigh N.D."/>
            <person name="Simon A."/>
            <person name="Yun M.H."/>
        </authorList>
    </citation>
    <scope>NUCLEOTIDE SEQUENCE</scope>
    <source>
        <strain evidence="2">20211129_DDA</strain>
        <tissue evidence="2">Liver</tissue>
    </source>
</reference>
<keyword evidence="3" id="KW-1185">Reference proteome</keyword>
<dbReference type="EMBL" id="JANPWB010000013">
    <property type="protein sequence ID" value="KAJ1103807.1"/>
    <property type="molecule type" value="Genomic_DNA"/>
</dbReference>
<feature type="compositionally biased region" description="Basic and acidic residues" evidence="1">
    <location>
        <begin position="1"/>
        <end position="11"/>
    </location>
</feature>
<evidence type="ECO:0000256" key="1">
    <source>
        <dbReference type="SAM" id="MobiDB-lite"/>
    </source>
</evidence>
<feature type="compositionally biased region" description="Basic and acidic residues" evidence="1">
    <location>
        <begin position="56"/>
        <end position="75"/>
    </location>
</feature>
<evidence type="ECO:0000313" key="3">
    <source>
        <dbReference type="Proteomes" id="UP001066276"/>
    </source>
</evidence>
<comment type="caution">
    <text evidence="2">The sequence shown here is derived from an EMBL/GenBank/DDBJ whole genome shotgun (WGS) entry which is preliminary data.</text>
</comment>
<dbReference type="Proteomes" id="UP001066276">
    <property type="component" value="Chromosome 9"/>
</dbReference>
<feature type="region of interest" description="Disordered" evidence="1">
    <location>
        <begin position="1"/>
        <end position="79"/>
    </location>
</feature>
<name>A0AAV7MKE4_PLEWA</name>
<evidence type="ECO:0000313" key="2">
    <source>
        <dbReference type="EMBL" id="KAJ1103807.1"/>
    </source>
</evidence>
<dbReference type="AlphaFoldDB" id="A0AAV7MKE4"/>
<protein>
    <submittedName>
        <fullName evidence="2">Uncharacterized protein</fullName>
    </submittedName>
</protein>